<feature type="domain" description="Ribosomal protein eL8/eL30/eS12/Gadd45" evidence="1">
    <location>
        <begin position="9"/>
        <end position="93"/>
    </location>
</feature>
<dbReference type="SUPFAM" id="SSF55315">
    <property type="entry name" value="L30e-like"/>
    <property type="match status" value="1"/>
</dbReference>
<dbReference type="AlphaFoldDB" id="A0A6G1X3F0"/>
<keyword evidence="2" id="KW-0687">Ribonucleoprotein</keyword>
<accession>A0A6G1X3F0</accession>
<dbReference type="OrthoDB" id="9794863at2"/>
<dbReference type="EMBL" id="WJNH01000002">
    <property type="protein sequence ID" value="MRG85358.1"/>
    <property type="molecule type" value="Genomic_DNA"/>
</dbReference>
<dbReference type="Gene3D" id="3.30.1330.30">
    <property type="match status" value="1"/>
</dbReference>
<reference evidence="2 3" key="1">
    <citation type="submission" date="2019-11" db="EMBL/GenBank/DDBJ databases">
        <authorList>
            <person name="Li J."/>
        </authorList>
    </citation>
    <scope>NUCLEOTIDE SEQUENCE [LARGE SCALE GENOMIC DNA]</scope>
    <source>
        <strain evidence="2 3">J4</strain>
    </source>
</reference>
<sequence>MKNSYLNMVGLAFRAGKCSIGEETILKDIRSNQLKLLIIANDASENTRKKFVNKCTYYHVPVVIGDDREALSHAIGKSGRVAIGIKDSGFAKKITSMLDQTNRG</sequence>
<evidence type="ECO:0000259" key="1">
    <source>
        <dbReference type="Pfam" id="PF01248"/>
    </source>
</evidence>
<comment type="caution">
    <text evidence="2">The sequence shown here is derived from an EMBL/GenBank/DDBJ whole genome shotgun (WGS) entry which is preliminary data.</text>
</comment>
<dbReference type="GO" id="GO:0005840">
    <property type="term" value="C:ribosome"/>
    <property type="evidence" value="ECO:0007669"/>
    <property type="project" value="UniProtKB-KW"/>
</dbReference>
<organism evidence="2 3">
    <name type="scientific">Salinibacillus xinjiangensis</name>
    <dbReference type="NCBI Taxonomy" id="1229268"/>
    <lineage>
        <taxon>Bacteria</taxon>
        <taxon>Bacillati</taxon>
        <taxon>Bacillota</taxon>
        <taxon>Bacilli</taxon>
        <taxon>Bacillales</taxon>
        <taxon>Bacillaceae</taxon>
        <taxon>Salinibacillus</taxon>
    </lineage>
</organism>
<name>A0A6G1X3F0_9BACI</name>
<evidence type="ECO:0000313" key="2">
    <source>
        <dbReference type="EMBL" id="MRG85358.1"/>
    </source>
</evidence>
<proteinExistence type="predicted"/>
<protein>
    <submittedName>
        <fullName evidence="2">50S ribosomal protein L7ae</fullName>
    </submittedName>
</protein>
<dbReference type="Proteomes" id="UP000480185">
    <property type="component" value="Unassembled WGS sequence"/>
</dbReference>
<keyword evidence="3" id="KW-1185">Reference proteome</keyword>
<dbReference type="RefSeq" id="WP_153727316.1">
    <property type="nucleotide sequence ID" value="NZ_WJNH01000002.1"/>
</dbReference>
<keyword evidence="2" id="KW-0689">Ribosomal protein</keyword>
<evidence type="ECO:0000313" key="3">
    <source>
        <dbReference type="Proteomes" id="UP000480185"/>
    </source>
</evidence>
<dbReference type="Pfam" id="PF01248">
    <property type="entry name" value="Ribosomal_L7Ae"/>
    <property type="match status" value="1"/>
</dbReference>
<dbReference type="InterPro" id="IPR029064">
    <property type="entry name" value="Ribosomal_eL30-like_sf"/>
</dbReference>
<dbReference type="InterPro" id="IPR004038">
    <property type="entry name" value="Ribosomal_eL8/eL30/eS12/Gad45"/>
</dbReference>
<gene>
    <name evidence="2" type="ORF">GH754_03335</name>
</gene>